<dbReference type="Pfam" id="PF09694">
    <property type="entry name" value="Gcw_chp"/>
    <property type="match status" value="1"/>
</dbReference>
<dbReference type="AlphaFoldDB" id="A0A917JVV6"/>
<reference evidence="2" key="2">
    <citation type="submission" date="2020-09" db="EMBL/GenBank/DDBJ databases">
        <authorList>
            <person name="Sun Q."/>
            <person name="Ohkuma M."/>
        </authorList>
    </citation>
    <scope>NUCLEOTIDE SEQUENCE</scope>
    <source>
        <strain evidence="2">JCM 30804</strain>
    </source>
</reference>
<dbReference type="RefSeq" id="WP_188921615.1">
    <property type="nucleotide sequence ID" value="NZ_BMPZ01000008.1"/>
</dbReference>
<evidence type="ECO:0000313" key="2">
    <source>
        <dbReference type="EMBL" id="GGI87516.1"/>
    </source>
</evidence>
<gene>
    <name evidence="2" type="ORF">GCM10009332_25950</name>
</gene>
<dbReference type="Proteomes" id="UP000613743">
    <property type="component" value="Unassembled WGS sequence"/>
</dbReference>
<proteinExistence type="predicted"/>
<organism evidence="2 3">
    <name type="scientific">Shewanella gelidii</name>
    <dbReference type="NCBI Taxonomy" id="1642821"/>
    <lineage>
        <taxon>Bacteria</taxon>
        <taxon>Pseudomonadati</taxon>
        <taxon>Pseudomonadota</taxon>
        <taxon>Gammaproteobacteria</taxon>
        <taxon>Alteromonadales</taxon>
        <taxon>Shewanellaceae</taxon>
        <taxon>Shewanella</taxon>
    </lineage>
</organism>
<keyword evidence="1" id="KW-0732">Signal</keyword>
<dbReference type="NCBIfam" id="TIGR02001">
    <property type="entry name" value="gcw_chp"/>
    <property type="match status" value="1"/>
</dbReference>
<name>A0A917JVV6_9GAMM</name>
<evidence type="ECO:0000256" key="1">
    <source>
        <dbReference type="SAM" id="SignalP"/>
    </source>
</evidence>
<protein>
    <recommendedName>
        <fullName evidence="4">TIGR02001 family outer membrane protein</fullName>
    </recommendedName>
</protein>
<reference evidence="2" key="1">
    <citation type="journal article" date="2014" name="Int. J. Syst. Evol. Microbiol.">
        <title>Complete genome sequence of Corynebacterium casei LMG S-19264T (=DSM 44701T), isolated from a smear-ripened cheese.</title>
        <authorList>
            <consortium name="US DOE Joint Genome Institute (JGI-PGF)"/>
            <person name="Walter F."/>
            <person name="Albersmeier A."/>
            <person name="Kalinowski J."/>
            <person name="Ruckert C."/>
        </authorList>
    </citation>
    <scope>NUCLEOTIDE SEQUENCE</scope>
    <source>
        <strain evidence="2">JCM 30804</strain>
    </source>
</reference>
<evidence type="ECO:0000313" key="3">
    <source>
        <dbReference type="Proteomes" id="UP000613743"/>
    </source>
</evidence>
<evidence type="ECO:0008006" key="4">
    <source>
        <dbReference type="Google" id="ProtNLM"/>
    </source>
</evidence>
<feature type="signal peptide" evidence="1">
    <location>
        <begin position="1"/>
        <end position="23"/>
    </location>
</feature>
<dbReference type="InterPro" id="IPR010239">
    <property type="entry name" value="CHP02001"/>
</dbReference>
<accession>A0A917JVV6</accession>
<dbReference type="EMBL" id="BMPZ01000008">
    <property type="protein sequence ID" value="GGI87516.1"/>
    <property type="molecule type" value="Genomic_DNA"/>
</dbReference>
<feature type="chain" id="PRO_5036701044" description="TIGR02001 family outer membrane protein" evidence="1">
    <location>
        <begin position="24"/>
        <end position="230"/>
    </location>
</feature>
<comment type="caution">
    <text evidence="2">The sequence shown here is derived from an EMBL/GenBank/DDBJ whole genome shotgun (WGS) entry which is preliminary data.</text>
</comment>
<sequence length="230" mass="24484">MHKTTKTVTALALGLMLSSSASAGFSGNIGATTNYLWRGVSQTADSTAVQGGLDYEHESGFYAGTWISNVDFGDGTSFEMDLYAGYAGSITEDLSYDVFYLLYGYPDAPGDVDFGELTAVANWKWLSVSYAHTIHGGDDIASAPLDSDDMGYLQANVSIPLADGLALDFHYGMSSGDIVESWYGVDDYSDYSATLSKDTSIGTVSFAVADTDLDGDDAKVVLGYSYSFDL</sequence>
<keyword evidence="3" id="KW-1185">Reference proteome</keyword>